<dbReference type="GO" id="GO:0003676">
    <property type="term" value="F:nucleic acid binding"/>
    <property type="evidence" value="ECO:0007669"/>
    <property type="project" value="InterPro"/>
</dbReference>
<protein>
    <recommendedName>
        <fullName evidence="1">RNA helicase</fullName>
        <ecNumber evidence="1">3.6.4.13</ecNumber>
    </recommendedName>
</protein>
<evidence type="ECO:0000256" key="14">
    <source>
        <dbReference type="SAM" id="MobiDB-lite"/>
    </source>
</evidence>
<feature type="domain" description="Helicase ATP-binding" evidence="16">
    <location>
        <begin position="677"/>
        <end position="832"/>
    </location>
</feature>
<evidence type="ECO:0000259" key="16">
    <source>
        <dbReference type="PROSITE" id="PS51192"/>
    </source>
</evidence>
<dbReference type="Proteomes" id="UP001283361">
    <property type="component" value="Unassembled WGS sequence"/>
</dbReference>
<dbReference type="PROSITE" id="PS51194">
    <property type="entry name" value="HELICASE_CTER"/>
    <property type="match status" value="1"/>
</dbReference>
<keyword evidence="13" id="KW-0175">Coiled coil</keyword>
<dbReference type="GO" id="GO:0005524">
    <property type="term" value="F:ATP binding"/>
    <property type="evidence" value="ECO:0007669"/>
    <property type="project" value="UniProtKB-KW"/>
</dbReference>
<name>A0AAE0Y431_9GAST</name>
<dbReference type="InterPro" id="IPR011545">
    <property type="entry name" value="DEAD/DEAH_box_helicase_dom"/>
</dbReference>
<evidence type="ECO:0000259" key="17">
    <source>
        <dbReference type="PROSITE" id="PS51194"/>
    </source>
</evidence>
<dbReference type="CDD" id="cd20435">
    <property type="entry name" value="Tudor_TDRD12_rpt2"/>
    <property type="match status" value="1"/>
</dbReference>
<keyword evidence="20" id="KW-1185">Reference proteome</keyword>
<keyword evidence="5" id="KW-0221">Differentiation</keyword>
<feature type="coiled-coil region" evidence="13">
    <location>
        <begin position="1396"/>
        <end position="1423"/>
    </location>
</feature>
<dbReference type="PROSITE" id="PS51203">
    <property type="entry name" value="CS"/>
    <property type="match status" value="1"/>
</dbReference>
<dbReference type="InterPro" id="IPR027417">
    <property type="entry name" value="P-loop_NTPase"/>
</dbReference>
<dbReference type="GO" id="GO:0042078">
    <property type="term" value="P:germ-line stem cell division"/>
    <property type="evidence" value="ECO:0007669"/>
    <property type="project" value="TreeGrafter"/>
</dbReference>
<evidence type="ECO:0000256" key="13">
    <source>
        <dbReference type="SAM" id="Coils"/>
    </source>
</evidence>
<keyword evidence="6" id="KW-0378">Hydrolase</keyword>
<evidence type="ECO:0000256" key="6">
    <source>
        <dbReference type="ARBA" id="ARBA00022801"/>
    </source>
</evidence>
<dbReference type="Gene3D" id="2.60.40.790">
    <property type="match status" value="1"/>
</dbReference>
<dbReference type="SUPFAM" id="SSF52540">
    <property type="entry name" value="P-loop containing nucleoside triphosphate hydrolases"/>
    <property type="match status" value="2"/>
</dbReference>
<evidence type="ECO:0000313" key="19">
    <source>
        <dbReference type="EMBL" id="KAK3731786.1"/>
    </source>
</evidence>
<dbReference type="Gene3D" id="1.25.10.10">
    <property type="entry name" value="Leucine-rich Repeat Variant"/>
    <property type="match status" value="1"/>
</dbReference>
<dbReference type="Gene3D" id="2.40.50.90">
    <property type="match status" value="3"/>
</dbReference>
<dbReference type="SUPFAM" id="SSF63748">
    <property type="entry name" value="Tudor/PWWP/MBT"/>
    <property type="match status" value="3"/>
</dbReference>
<keyword evidence="3" id="KW-0677">Repeat</keyword>
<dbReference type="PROSITE" id="PS50304">
    <property type="entry name" value="TUDOR"/>
    <property type="match status" value="2"/>
</dbReference>
<comment type="catalytic activity">
    <reaction evidence="12">
        <text>ATP + H2O = ADP + phosphate + H(+)</text>
        <dbReference type="Rhea" id="RHEA:13065"/>
        <dbReference type="ChEBI" id="CHEBI:15377"/>
        <dbReference type="ChEBI" id="CHEBI:15378"/>
        <dbReference type="ChEBI" id="CHEBI:30616"/>
        <dbReference type="ChEBI" id="CHEBI:43474"/>
        <dbReference type="ChEBI" id="CHEBI:456216"/>
        <dbReference type="EC" id="3.6.4.13"/>
    </reaction>
</comment>
<evidence type="ECO:0000256" key="9">
    <source>
        <dbReference type="ARBA" id="ARBA00022871"/>
    </source>
</evidence>
<proteinExistence type="predicted"/>
<evidence type="ECO:0000259" key="15">
    <source>
        <dbReference type="PROSITE" id="PS50304"/>
    </source>
</evidence>
<evidence type="ECO:0000256" key="12">
    <source>
        <dbReference type="ARBA" id="ARBA00047984"/>
    </source>
</evidence>
<organism evidence="19 20">
    <name type="scientific">Elysia crispata</name>
    <name type="common">lettuce slug</name>
    <dbReference type="NCBI Taxonomy" id="231223"/>
    <lineage>
        <taxon>Eukaryota</taxon>
        <taxon>Metazoa</taxon>
        <taxon>Spiralia</taxon>
        <taxon>Lophotrochozoa</taxon>
        <taxon>Mollusca</taxon>
        <taxon>Gastropoda</taxon>
        <taxon>Heterobranchia</taxon>
        <taxon>Euthyneura</taxon>
        <taxon>Panpulmonata</taxon>
        <taxon>Sacoglossa</taxon>
        <taxon>Placobranchoidea</taxon>
        <taxon>Plakobranchidae</taxon>
        <taxon>Elysia</taxon>
    </lineage>
</organism>
<evidence type="ECO:0000256" key="4">
    <source>
        <dbReference type="ARBA" id="ARBA00022741"/>
    </source>
</evidence>
<feature type="domain" description="Tudor" evidence="15">
    <location>
        <begin position="59"/>
        <end position="121"/>
    </location>
</feature>
<evidence type="ECO:0000259" key="18">
    <source>
        <dbReference type="PROSITE" id="PS51203"/>
    </source>
</evidence>
<dbReference type="GO" id="GO:0051321">
    <property type="term" value="P:meiotic cell cycle"/>
    <property type="evidence" value="ECO:0007669"/>
    <property type="project" value="UniProtKB-KW"/>
</dbReference>
<dbReference type="InterPro" id="IPR011989">
    <property type="entry name" value="ARM-like"/>
</dbReference>
<feature type="domain" description="Helicase C-terminal" evidence="17">
    <location>
        <begin position="900"/>
        <end position="1061"/>
    </location>
</feature>
<evidence type="ECO:0000256" key="10">
    <source>
        <dbReference type="ARBA" id="ARBA00023158"/>
    </source>
</evidence>
<reference evidence="19" key="1">
    <citation type="journal article" date="2023" name="G3 (Bethesda)">
        <title>A reference genome for the long-term kleptoplast-retaining sea slug Elysia crispata morphotype clarki.</title>
        <authorList>
            <person name="Eastman K.E."/>
            <person name="Pendleton A.L."/>
            <person name="Shaikh M.A."/>
            <person name="Suttiyut T."/>
            <person name="Ogas R."/>
            <person name="Tomko P."/>
            <person name="Gavelis G."/>
            <person name="Widhalm J.R."/>
            <person name="Wisecaver J.H."/>
        </authorList>
    </citation>
    <scope>NUCLEOTIDE SEQUENCE</scope>
    <source>
        <strain evidence="19">ECLA1</strain>
    </source>
</reference>
<evidence type="ECO:0000256" key="5">
    <source>
        <dbReference type="ARBA" id="ARBA00022782"/>
    </source>
</evidence>
<dbReference type="EC" id="3.6.4.13" evidence="1"/>
<dbReference type="GO" id="GO:0003724">
    <property type="term" value="F:RNA helicase activity"/>
    <property type="evidence" value="ECO:0007669"/>
    <property type="project" value="UniProtKB-EC"/>
</dbReference>
<feature type="region of interest" description="Disordered" evidence="14">
    <location>
        <begin position="387"/>
        <end position="413"/>
    </location>
</feature>
<dbReference type="Gene3D" id="2.30.30.140">
    <property type="match status" value="3"/>
</dbReference>
<keyword evidence="2" id="KW-0217">Developmental protein</keyword>
<dbReference type="Gene3D" id="3.40.50.300">
    <property type="entry name" value="P-loop containing nucleotide triphosphate hydrolases"/>
    <property type="match status" value="2"/>
</dbReference>
<gene>
    <name evidence="19" type="ORF">RRG08_035450</name>
</gene>
<comment type="caution">
    <text evidence="19">The sequence shown here is derived from an EMBL/GenBank/DDBJ whole genome shotgun (WGS) entry which is preliminary data.</text>
</comment>
<dbReference type="InterPro" id="IPR035437">
    <property type="entry name" value="SNase_OB-fold_sf"/>
</dbReference>
<dbReference type="EMBL" id="JAWDGP010006989">
    <property type="protein sequence ID" value="KAK3731786.1"/>
    <property type="molecule type" value="Genomic_DNA"/>
</dbReference>
<dbReference type="SMART" id="SM00487">
    <property type="entry name" value="DEXDc"/>
    <property type="match status" value="1"/>
</dbReference>
<dbReference type="Pfam" id="PF00567">
    <property type="entry name" value="TUDOR"/>
    <property type="match status" value="3"/>
</dbReference>
<evidence type="ECO:0000256" key="8">
    <source>
        <dbReference type="ARBA" id="ARBA00022840"/>
    </source>
</evidence>
<keyword evidence="8" id="KW-0067">ATP-binding</keyword>
<dbReference type="Pfam" id="PF00270">
    <property type="entry name" value="DEAD"/>
    <property type="match status" value="1"/>
</dbReference>
<feature type="region of interest" description="Disordered" evidence="14">
    <location>
        <begin position="505"/>
        <end position="548"/>
    </location>
</feature>
<keyword evidence="4" id="KW-0547">Nucleotide-binding</keyword>
<keyword evidence="9" id="KW-0744">Spermatogenesis</keyword>
<evidence type="ECO:0000313" key="20">
    <source>
        <dbReference type="Proteomes" id="UP001283361"/>
    </source>
</evidence>
<dbReference type="InterPro" id="IPR014001">
    <property type="entry name" value="Helicase_ATP-bd"/>
</dbReference>
<accession>A0AAE0Y431</accession>
<dbReference type="InterPro" id="IPR016024">
    <property type="entry name" value="ARM-type_fold"/>
</dbReference>
<keyword evidence="11" id="KW-0469">Meiosis</keyword>
<feature type="domain" description="CS" evidence="18">
    <location>
        <begin position="1917"/>
        <end position="2003"/>
    </location>
</feature>
<keyword evidence="7" id="KW-0347">Helicase</keyword>
<evidence type="ECO:0000256" key="7">
    <source>
        <dbReference type="ARBA" id="ARBA00022806"/>
    </source>
</evidence>
<evidence type="ECO:0000256" key="1">
    <source>
        <dbReference type="ARBA" id="ARBA00012552"/>
    </source>
</evidence>
<evidence type="ECO:0000256" key="3">
    <source>
        <dbReference type="ARBA" id="ARBA00022737"/>
    </source>
</evidence>
<dbReference type="PANTHER" id="PTHR22655:SF2">
    <property type="entry name" value="ATP-DEPENDENT RNA HELICASE TDRD12-RELATED"/>
    <property type="match status" value="1"/>
</dbReference>
<dbReference type="GO" id="GO:0031047">
    <property type="term" value="P:regulatory ncRNA-mediated gene silencing"/>
    <property type="evidence" value="ECO:0007669"/>
    <property type="project" value="UniProtKB-KW"/>
</dbReference>
<dbReference type="InterPro" id="IPR008978">
    <property type="entry name" value="HSP20-like_chaperone"/>
</dbReference>
<dbReference type="PROSITE" id="PS51192">
    <property type="entry name" value="HELICASE_ATP_BIND_1"/>
    <property type="match status" value="1"/>
</dbReference>
<keyword evidence="10" id="KW-0943">RNA-mediated gene silencing</keyword>
<feature type="compositionally biased region" description="Polar residues" evidence="14">
    <location>
        <begin position="402"/>
        <end position="413"/>
    </location>
</feature>
<dbReference type="GO" id="GO:0007283">
    <property type="term" value="P:spermatogenesis"/>
    <property type="evidence" value="ECO:0007669"/>
    <property type="project" value="UniProtKB-KW"/>
</dbReference>
<feature type="domain" description="Tudor" evidence="15">
    <location>
        <begin position="1432"/>
        <end position="1490"/>
    </location>
</feature>
<feature type="compositionally biased region" description="Polar residues" evidence="14">
    <location>
        <begin position="523"/>
        <end position="545"/>
    </location>
</feature>
<evidence type="ECO:0000256" key="2">
    <source>
        <dbReference type="ARBA" id="ARBA00022473"/>
    </source>
</evidence>
<sequence length="2089" mass="236673">MATNIHTLDVKILEIRSPWDFLAVECTDNSAEAIGFTQMMESMNAALNSLMEQGTMAQRPDEGEICAFLRREDNRWHRVQVDSWLEKSKGQYAWCYLIDKGFHEKAPVQRLMKLSPKYTTVPPQVLHCSLWGIQPLSLKVEESYSGLKVENRPCGKWDSSASEFMRRTFDTCRKYQIDVIEQDSDKLYVRLLMNTKHRTVCFNDVLVKENYALQTEREDKSFVQPHHDGSISGLENVSYEDTVSDFKDMPSLIMESHNKSQHFGNNTHNHKLTEDGKSITHQQDECPSLITNDDLKRAKSFVENILSGAESLDGSEIFQDNDIRPPLINELEPPVAEFFKKCISSPEKFPPLSHSPLSVKSDTLVHEGNSCEVLACMENQMNTVSPIKSPLVSSSSSSSSSETGSTPSMFTQHSSPQALSFQKFLQGRGRVLFAPQPDKRPGFPKGSVCLSPPNLQTQITPQIDPSKEEPILNGYHSDHSGSFECDFKAKSVPSMVLYSMTLNNSSPTVQPSVQEEEPENLSVADTKQLSSDGGNSITSPSSGTRTRFRKSGDAFMEKRLSEVNKQMKPMSAKIQTLLKTAAPDLRDNAVRVARGQAQGRRFLRELQLNSGHTERYPAVTRPDQPVPRPMFGVLVHGKSPLPITCFVADVPFEETVKEVLENTLEVRNAHSIQGFVWPAALASRHIIGVCPPEKGKSTAYIPAVVSLLTDKTMYIDLPRGKGPLALIVVPTSRKARDIFEVIKLFTDHKNIMQKRIRPLVLYAGGTEETESTSLITGCEILISTPASVLRMLEQEMTSFQRLCHMVLDDADILAKRFADQVDQIMQHFRLVLKNRRQQVVPCQIMMFASRWSDKLDEFRLRYTWEPIVVISSRVEASVYGGIKQVVTMSRWENRLSTFCSLLDTMVPTDKRVAAFTSDIEEAAEMWKGAKSRGVYCLLIHHDLPEETVTEARMQWLHSSHTKQLIVMVCTDQCYQDLAITNATDVIHYGLPDSKTKFGNRLACMFDYFKDRTSNIENQPKTEIEGVSHVILTDKCAPRAEQLNEILQRCPSEQPPQLKEFLRGYREGVENDERKTLCPLLKAFGTCIAHNNQENCKNRHVVIPNCDFKTGEIDQNSLPASGQVTIKVIRVVTAGNFYCHLVGHRGVDSPVSQDLRLNFFKLAMDMTAFFSKTFNQVPYLPSEDPFHDGLCAFKDEEGAFSRAKVIEVQEGTKSAPMKQCKVWLVDMGCYKYGTIDQLLCLPRRLAEVPYQAVEVYLCCVKPMDDDREWTDKVNIYVHELIEGKELVGRIMLSAGLTLWLMPLVHQVSSKEVGVTSDISLRYELLQNKFAVKNPDHMKMLYELYRGKTEIPETLMSQYFEYCLEIELTQEMLPTDQEDFMKVEIAAVTNPSLLYLHKEGAIDKLEKLELDIENAVKEFDDAADRGEKVDSGMTLELGSVCLALSSDARWYRAKLVSDCVDGQWEVFFLDYGDCEHLPQSKLRGLPRSLGELPCQAIECELAYVAPIGEEWSHDTVDILCDLSYFADREKKLLYAKVVDSKESTYSMGMKLVVDIYETRREEIRFSHELVKRHMAAPISIKDRSDPSLKPVLEKPALKNQKFFNPLDKVKFLSANLHWTEDPAEAVQQARDLEQLLSFRMRGWDAALLQREVIPSVVSVIGYIPNVKAHGVVLHCLTKCCVDSLRLCDVVLENGLLERLSCCLEQKSQPDLLTQAAEAVICLVSSDRFKEECLETDALSLTLGQVLNSHTPETPLDFEVLKNLCSTASRLIHAAKESLPYVCSMDTVLQALVEATEDCDREPWLELLAAMATKQCTHTHLIRQANINIILGLLDTCSCAKCVYYCLMVCLPLVEESRKHKKVLLENKLLITLNRLLDNGLSSPAREVCEKLKSAMTLQMPEPEVLSGIPAQNYNSVDKLRSPEVLWSQNCFRVVLKVKVRNAQPHNFHIGPKRITCRVQSENTLYELDWELYDTILPDLSKIDVQPATTVISLKKLNKGQWKRLCKEKQKVFSLKPDMDNLYNSDSDEEVEDDENLTKLTERKKVIWRDGTRHVNMVPRFESSDESSDDPALYSDSDHDEPRINTELFFRQ</sequence>
<evidence type="ECO:0000256" key="11">
    <source>
        <dbReference type="ARBA" id="ARBA00023254"/>
    </source>
</evidence>
<dbReference type="InterPro" id="IPR001650">
    <property type="entry name" value="Helicase_C-like"/>
</dbReference>
<dbReference type="SMART" id="SM00333">
    <property type="entry name" value="TUDOR"/>
    <property type="match status" value="3"/>
</dbReference>
<dbReference type="PANTHER" id="PTHR22655">
    <property type="entry name" value="ATP-DEPENDENT RNA HELICASE TDRD12-RELATED"/>
    <property type="match status" value="1"/>
</dbReference>
<dbReference type="SUPFAM" id="SSF49764">
    <property type="entry name" value="HSP20-like chaperones"/>
    <property type="match status" value="1"/>
</dbReference>
<dbReference type="SUPFAM" id="SSF48371">
    <property type="entry name" value="ARM repeat"/>
    <property type="match status" value="1"/>
</dbReference>
<dbReference type="InterPro" id="IPR002999">
    <property type="entry name" value="Tudor"/>
</dbReference>
<dbReference type="GO" id="GO:0016787">
    <property type="term" value="F:hydrolase activity"/>
    <property type="evidence" value="ECO:0007669"/>
    <property type="project" value="UniProtKB-KW"/>
</dbReference>
<dbReference type="InterPro" id="IPR007052">
    <property type="entry name" value="CS_dom"/>
</dbReference>
<feature type="region of interest" description="Disordered" evidence="14">
    <location>
        <begin position="2055"/>
        <end position="2082"/>
    </location>
</feature>